<dbReference type="InterPro" id="IPR009993">
    <property type="entry name" value="WecF"/>
</dbReference>
<dbReference type="Pfam" id="PF07429">
    <property type="entry name" value="Glyco_transf_56"/>
    <property type="match status" value="1"/>
</dbReference>
<protein>
    <submittedName>
        <fullName evidence="6">TDP-N-acetylfucosamine:lipid II N-acetylfucosaminyltransferase</fullName>
        <ecNumber evidence="6">2.4.1.325</ecNumber>
    </submittedName>
</protein>
<dbReference type="EC" id="2.4.1.325" evidence="6"/>
<keyword evidence="7" id="KW-1185">Reference proteome</keyword>
<organism evidence="6 7">
    <name type="scientific">Enterococcus viikkiensis</name>
    <dbReference type="NCBI Taxonomy" id="930854"/>
    <lineage>
        <taxon>Bacteria</taxon>
        <taxon>Bacillati</taxon>
        <taxon>Bacillota</taxon>
        <taxon>Bacilli</taxon>
        <taxon>Lactobacillales</taxon>
        <taxon>Enterococcaceae</taxon>
        <taxon>Enterococcus</taxon>
    </lineage>
</organism>
<dbReference type="Proteomes" id="UP001265301">
    <property type="component" value="Unassembled WGS sequence"/>
</dbReference>
<dbReference type="GO" id="GO:0102031">
    <property type="term" value="F:4-acetamido-4,6-dideoxy-D-galactose transferase activity"/>
    <property type="evidence" value="ECO:0007669"/>
    <property type="project" value="UniProtKB-EC"/>
</dbReference>
<dbReference type="RefSeq" id="WP_311818425.1">
    <property type="nucleotide sequence ID" value="NZ_JARQBN010000002.1"/>
</dbReference>
<comment type="caution">
    <text evidence="6">The sequence shown here is derived from an EMBL/GenBank/DDBJ whole genome shotgun (WGS) entry which is preliminary data.</text>
</comment>
<accession>A0ABU3FMK5</accession>
<evidence type="ECO:0000256" key="1">
    <source>
        <dbReference type="ARBA" id="ARBA00022475"/>
    </source>
</evidence>
<keyword evidence="2" id="KW-0997">Cell inner membrane</keyword>
<dbReference type="EMBL" id="JARQBN010000002">
    <property type="protein sequence ID" value="MDT2827205.1"/>
    <property type="molecule type" value="Genomic_DNA"/>
</dbReference>
<keyword evidence="4 6" id="KW-0808">Transferase</keyword>
<evidence type="ECO:0000256" key="2">
    <source>
        <dbReference type="ARBA" id="ARBA00022519"/>
    </source>
</evidence>
<reference evidence="6 7" key="1">
    <citation type="submission" date="2023-03" db="EMBL/GenBank/DDBJ databases">
        <authorList>
            <person name="Shen W."/>
            <person name="Cai J."/>
        </authorList>
    </citation>
    <scope>NUCLEOTIDE SEQUENCE [LARGE SCALE GENOMIC DNA]</scope>
    <source>
        <strain evidence="6 7">B101</strain>
    </source>
</reference>
<evidence type="ECO:0000256" key="5">
    <source>
        <dbReference type="ARBA" id="ARBA00023136"/>
    </source>
</evidence>
<gene>
    <name evidence="6" type="ORF">P7H59_01915</name>
</gene>
<name>A0ABU3FMK5_9ENTE</name>
<keyword evidence="3 6" id="KW-0328">Glycosyltransferase</keyword>
<proteinExistence type="predicted"/>
<evidence type="ECO:0000256" key="4">
    <source>
        <dbReference type="ARBA" id="ARBA00022679"/>
    </source>
</evidence>
<keyword evidence="1" id="KW-1003">Cell membrane</keyword>
<evidence type="ECO:0000313" key="7">
    <source>
        <dbReference type="Proteomes" id="UP001265301"/>
    </source>
</evidence>
<evidence type="ECO:0000256" key="3">
    <source>
        <dbReference type="ARBA" id="ARBA00022676"/>
    </source>
</evidence>
<keyword evidence="5" id="KW-0472">Membrane</keyword>
<evidence type="ECO:0000313" key="6">
    <source>
        <dbReference type="EMBL" id="MDT2827205.1"/>
    </source>
</evidence>
<sequence>MIVHLFPSQKITVDFVTLINKNFDNEEHIFYIYGNESEEKNKESLDSFSNVHYFDDRFFSKSWKEFYSIAKISNGIIFHSFLLTKKMIMRFQLNRNLFSKAAWFIWGGDLYDIQRNKKLPTRIRLSLEKSLLKKFSYIITNIHGDFNKAIKDFSLSADHLCARYMDQNIFKFDNVKKKNIKKKILVGNSATVSNNHIEILEKLRKFRDEDIEIHVPLSYGDKAYANQVKTIGENFFGSKFIPLMDFMDKENYNRFLETIDIAIFNNDRQQAVGNINGLLFLGAKIFLRNDTTMWDYFKISSMENIYEVGSIETSSFEDFVYYSNEIRKVNREVIESKCGEDNVVSEWREVFKVMNKQNI</sequence>